<evidence type="ECO:0000313" key="1">
    <source>
        <dbReference type="EMBL" id="KAI7990874.1"/>
    </source>
</evidence>
<evidence type="ECO:0000313" key="2">
    <source>
        <dbReference type="Proteomes" id="UP001060215"/>
    </source>
</evidence>
<dbReference type="EMBL" id="CM045770">
    <property type="protein sequence ID" value="KAI7990874.1"/>
    <property type="molecule type" value="Genomic_DNA"/>
</dbReference>
<accession>A0ACC0FR82</accession>
<organism evidence="1 2">
    <name type="scientific">Camellia lanceoleosa</name>
    <dbReference type="NCBI Taxonomy" id="1840588"/>
    <lineage>
        <taxon>Eukaryota</taxon>
        <taxon>Viridiplantae</taxon>
        <taxon>Streptophyta</taxon>
        <taxon>Embryophyta</taxon>
        <taxon>Tracheophyta</taxon>
        <taxon>Spermatophyta</taxon>
        <taxon>Magnoliopsida</taxon>
        <taxon>eudicotyledons</taxon>
        <taxon>Gunneridae</taxon>
        <taxon>Pentapetalae</taxon>
        <taxon>asterids</taxon>
        <taxon>Ericales</taxon>
        <taxon>Theaceae</taxon>
        <taxon>Camellia</taxon>
    </lineage>
</organism>
<reference evidence="1 2" key="1">
    <citation type="journal article" date="2022" name="Plant J.">
        <title>Chromosome-level genome of Camellia lanceoleosa provides a valuable resource for understanding genome evolution and self-incompatibility.</title>
        <authorList>
            <person name="Gong W."/>
            <person name="Xiao S."/>
            <person name="Wang L."/>
            <person name="Liao Z."/>
            <person name="Chang Y."/>
            <person name="Mo W."/>
            <person name="Hu G."/>
            <person name="Li W."/>
            <person name="Zhao G."/>
            <person name="Zhu H."/>
            <person name="Hu X."/>
            <person name="Ji K."/>
            <person name="Xiang X."/>
            <person name="Song Q."/>
            <person name="Yuan D."/>
            <person name="Jin S."/>
            <person name="Zhang L."/>
        </authorList>
    </citation>
    <scope>NUCLEOTIDE SEQUENCE [LARGE SCALE GENOMIC DNA]</scope>
    <source>
        <strain evidence="1">SQ_2022a</strain>
    </source>
</reference>
<name>A0ACC0FR82_9ERIC</name>
<protein>
    <submittedName>
        <fullName evidence="1">Double-stranded RNA-binding protein 1</fullName>
    </submittedName>
</protein>
<sequence length="414" mass="45248">MFKTKLQEVCHRKKWGLPKYSCIKDGADHNPQFRASVSVNGLSFDSLTASNSSKHALNDAAKLAFLHFTSDAKPIAEGPEIEETDMSSQIHSNASDVKVGIQYQYKMQLQSFAQAKNLDLPLYSSKREGKPHALQFQATVTIDGHSSESPGYFRTLKEAEHAAAKVALMSLSLNGFQEIDTHFYKNLLQELAQKEGFALPEFQTVKCGLPHKPTFFSNVEVEGEIFHGKGAKSKKLAELSAAKVACTVFMERKSTRGGDLSSSGSSAGEMLKCSPSNLDLLTDANPQQSLKPLCSMGSSPAKENEVEEIVPTRDFPVSTKVSLQDTIIASPALLNAEEAQSSSATPPPLDLSALWITASNKQKKTEETKSYLLSNRVRVYTCIPNIAFPEGTVLLPIADCKWVAVSLEFPNEKN</sequence>
<dbReference type="Proteomes" id="UP001060215">
    <property type="component" value="Chromosome 13"/>
</dbReference>
<proteinExistence type="predicted"/>
<keyword evidence="2" id="KW-1185">Reference proteome</keyword>
<comment type="caution">
    <text evidence="1">The sequence shown here is derived from an EMBL/GenBank/DDBJ whole genome shotgun (WGS) entry which is preliminary data.</text>
</comment>
<gene>
    <name evidence="1" type="ORF">LOK49_LG12G01599</name>
</gene>